<organism evidence="2 3">
    <name type="scientific">Ganoderma sinense ZZ0214-1</name>
    <dbReference type="NCBI Taxonomy" id="1077348"/>
    <lineage>
        <taxon>Eukaryota</taxon>
        <taxon>Fungi</taxon>
        <taxon>Dikarya</taxon>
        <taxon>Basidiomycota</taxon>
        <taxon>Agaricomycotina</taxon>
        <taxon>Agaricomycetes</taxon>
        <taxon>Polyporales</taxon>
        <taxon>Polyporaceae</taxon>
        <taxon>Ganoderma</taxon>
    </lineage>
</organism>
<dbReference type="AlphaFoldDB" id="A0A2G8RR00"/>
<reference evidence="2 3" key="1">
    <citation type="journal article" date="2015" name="Sci. Rep.">
        <title>Chromosome-level genome map provides insights into diverse defense mechanisms in the medicinal fungus Ganoderma sinense.</title>
        <authorList>
            <person name="Zhu Y."/>
            <person name="Xu J."/>
            <person name="Sun C."/>
            <person name="Zhou S."/>
            <person name="Xu H."/>
            <person name="Nelson D.R."/>
            <person name="Qian J."/>
            <person name="Song J."/>
            <person name="Luo H."/>
            <person name="Xiang L."/>
            <person name="Li Y."/>
            <person name="Xu Z."/>
            <person name="Ji A."/>
            <person name="Wang L."/>
            <person name="Lu S."/>
            <person name="Hayward A."/>
            <person name="Sun W."/>
            <person name="Li X."/>
            <person name="Schwartz D.C."/>
            <person name="Wang Y."/>
            <person name="Chen S."/>
        </authorList>
    </citation>
    <scope>NUCLEOTIDE SEQUENCE [LARGE SCALE GENOMIC DNA]</scope>
    <source>
        <strain evidence="2 3">ZZ0214-1</strain>
    </source>
</reference>
<gene>
    <name evidence="2" type="ORF">GSI_13691</name>
</gene>
<dbReference type="Proteomes" id="UP000230002">
    <property type="component" value="Unassembled WGS sequence"/>
</dbReference>
<feature type="region of interest" description="Disordered" evidence="1">
    <location>
        <begin position="100"/>
        <end position="155"/>
    </location>
</feature>
<proteinExistence type="predicted"/>
<protein>
    <submittedName>
        <fullName evidence="2">Uncharacterized protein</fullName>
    </submittedName>
</protein>
<dbReference type="EMBL" id="AYKW01000067">
    <property type="protein sequence ID" value="PIL23940.1"/>
    <property type="molecule type" value="Genomic_DNA"/>
</dbReference>
<evidence type="ECO:0000313" key="3">
    <source>
        <dbReference type="Proteomes" id="UP000230002"/>
    </source>
</evidence>
<comment type="caution">
    <text evidence="2">The sequence shown here is derived from an EMBL/GenBank/DDBJ whole genome shotgun (WGS) entry which is preliminary data.</text>
</comment>
<sequence>MPEDALSSPVYMFVNYVRGRRVRPGVIVSVIIYGTPPSFPDIRLETTVKMNSNCRTEYSAEVTLEDNEDRSWTNTSIGSAMELEGGRRAIILEMKARGESLGPAGFGEDEGRQDSMQPTATKEESSAPSEGLRSRSSEEYSSGESTEEEDAGDVKGKNIACRCARHVNSTCPVGCADHTVDDLYA</sequence>
<accession>A0A2G8RR00</accession>
<keyword evidence="3" id="KW-1185">Reference proteome</keyword>
<evidence type="ECO:0000256" key="1">
    <source>
        <dbReference type="SAM" id="MobiDB-lite"/>
    </source>
</evidence>
<name>A0A2G8RR00_9APHY</name>
<evidence type="ECO:0000313" key="2">
    <source>
        <dbReference type="EMBL" id="PIL23940.1"/>
    </source>
</evidence>